<organism evidence="1 2">
    <name type="scientific">Tardibacter chloracetimidivorans</name>
    <dbReference type="NCBI Taxonomy" id="1921510"/>
    <lineage>
        <taxon>Bacteria</taxon>
        <taxon>Pseudomonadati</taxon>
        <taxon>Pseudomonadota</taxon>
        <taxon>Alphaproteobacteria</taxon>
        <taxon>Sphingomonadales</taxon>
        <taxon>Sphingomonadaceae</taxon>
        <taxon>Tardibacter</taxon>
    </lineage>
</organism>
<gene>
    <name evidence="1" type="ORF">BSL82_03485</name>
</gene>
<dbReference type="STRING" id="1921510.BSL82_03485"/>
<name>A0A1L3ZS93_9SPHN</name>
<proteinExistence type="predicted"/>
<dbReference type="Proteomes" id="UP000182063">
    <property type="component" value="Chromosome"/>
</dbReference>
<dbReference type="AlphaFoldDB" id="A0A1L3ZS93"/>
<dbReference type="RefSeq" id="WP_072596053.1">
    <property type="nucleotide sequence ID" value="NZ_CP018221.1"/>
</dbReference>
<reference evidence="2" key="1">
    <citation type="submission" date="2016-11" db="EMBL/GenBank/DDBJ databases">
        <title>Complete Genome Sequence of alachlor-degrading Sphingomonas sp. strain JJ-A5.</title>
        <authorList>
            <person name="Lee H."/>
            <person name="Ka J.-O."/>
        </authorList>
    </citation>
    <scope>NUCLEOTIDE SEQUENCE [LARGE SCALE GENOMIC DNA]</scope>
    <source>
        <strain evidence="2">JJ-A5</strain>
    </source>
</reference>
<dbReference type="EMBL" id="CP018221">
    <property type="protein sequence ID" value="API58480.1"/>
    <property type="molecule type" value="Genomic_DNA"/>
</dbReference>
<keyword evidence="2" id="KW-1185">Reference proteome</keyword>
<sequence>MTIAPVRIVDLYREAQVNEDMDAGTYVGGTDSYGVSRILEAIAEMAGWVLPRRMNLKEREKYLLDAGRADEIEYLGAMGDE</sequence>
<evidence type="ECO:0000313" key="2">
    <source>
        <dbReference type="Proteomes" id="UP000182063"/>
    </source>
</evidence>
<accession>A0A1L3ZS93</accession>
<dbReference type="KEGG" id="sphj:BSL82_03485"/>
<protein>
    <submittedName>
        <fullName evidence="1">Uncharacterized protein</fullName>
    </submittedName>
</protein>
<evidence type="ECO:0000313" key="1">
    <source>
        <dbReference type="EMBL" id="API58480.1"/>
    </source>
</evidence>